<comment type="caution">
    <text evidence="1">The sequence shown here is derived from an EMBL/GenBank/DDBJ whole genome shotgun (WGS) entry which is preliminary data.</text>
</comment>
<sequence length="127" mass="14189">MDYCLKKSYTGDSKREIRKNKHKMIEGSVEKVVQSVPGGEFLRNVKIYTVGKDYYSVVGDVWGYCSEDASHKGFSVGDAVIWKEGTVFQKGTIEAFKDGDKCIVVTEGGNYRSINFKRLSKASDSPN</sequence>
<reference evidence="1" key="2">
    <citation type="journal article" date="2021" name="PeerJ">
        <title>Extensive microbial diversity within the chicken gut microbiome revealed by metagenomics and culture.</title>
        <authorList>
            <person name="Gilroy R."/>
            <person name="Ravi A."/>
            <person name="Getino M."/>
            <person name="Pursley I."/>
            <person name="Horton D.L."/>
            <person name="Alikhan N.F."/>
            <person name="Baker D."/>
            <person name="Gharbi K."/>
            <person name="Hall N."/>
            <person name="Watson M."/>
            <person name="Adriaenssens E.M."/>
            <person name="Foster-Nyarko E."/>
            <person name="Jarju S."/>
            <person name="Secka A."/>
            <person name="Antonio M."/>
            <person name="Oren A."/>
            <person name="Chaudhuri R.R."/>
            <person name="La Ragione R."/>
            <person name="Hildebrand F."/>
            <person name="Pallen M.J."/>
        </authorList>
    </citation>
    <scope>NUCLEOTIDE SEQUENCE</scope>
    <source>
        <strain evidence="1">D3-1215</strain>
    </source>
</reference>
<name>A0A9D9EFD2_9BACT</name>
<accession>A0A9D9EFD2</accession>
<dbReference type="Proteomes" id="UP000823637">
    <property type="component" value="Unassembled WGS sequence"/>
</dbReference>
<reference evidence="1" key="1">
    <citation type="submission" date="2020-10" db="EMBL/GenBank/DDBJ databases">
        <authorList>
            <person name="Gilroy R."/>
        </authorList>
    </citation>
    <scope>NUCLEOTIDE SEQUENCE</scope>
    <source>
        <strain evidence="1">D3-1215</strain>
    </source>
</reference>
<evidence type="ECO:0000313" key="2">
    <source>
        <dbReference type="Proteomes" id="UP000823637"/>
    </source>
</evidence>
<dbReference type="AlphaFoldDB" id="A0A9D9EFD2"/>
<protein>
    <submittedName>
        <fullName evidence="1">Uncharacterized protein</fullName>
    </submittedName>
</protein>
<dbReference type="EMBL" id="JADIMR010000009">
    <property type="protein sequence ID" value="MBO8446257.1"/>
    <property type="molecule type" value="Genomic_DNA"/>
</dbReference>
<evidence type="ECO:0000313" key="1">
    <source>
        <dbReference type="EMBL" id="MBO8446257.1"/>
    </source>
</evidence>
<organism evidence="1 2">
    <name type="scientific">Candidatus Enterocola intestinipullorum</name>
    <dbReference type="NCBI Taxonomy" id="2840783"/>
    <lineage>
        <taxon>Bacteria</taxon>
        <taxon>Pseudomonadati</taxon>
        <taxon>Bacteroidota</taxon>
        <taxon>Bacteroidia</taxon>
        <taxon>Bacteroidales</taxon>
        <taxon>Candidatus Enterocola</taxon>
    </lineage>
</organism>
<proteinExistence type="predicted"/>
<gene>
    <name evidence="1" type="ORF">IAC32_00715</name>
</gene>